<dbReference type="InterPro" id="IPR000801">
    <property type="entry name" value="Esterase-like"/>
</dbReference>
<dbReference type="InterPro" id="IPR050583">
    <property type="entry name" value="Mycobacterial_A85_antigen"/>
</dbReference>
<dbReference type="PANTHER" id="PTHR48098">
    <property type="entry name" value="ENTEROCHELIN ESTERASE-RELATED"/>
    <property type="match status" value="1"/>
</dbReference>
<sequence>MITAKIFNIENRTVEIYACTEQDKPVIYFNNYDKSGRSVYRALKEITDKDFSLVVIGNLNWDGDMTPYAIPPISPNDTPCSGEADEYLRILTEKIIPASEEHIQGKPEWRAITGYSLAGLFAIYSLYKTDIFSRAASMSGSLWYPDFKEYIFNHELKRMPDYIYFSLGNKESKTRNPYLKTVQENTEQIECYYAQKNIHTVFELNEGNHFKDCALRSAKGIKWILEN</sequence>
<dbReference type="InterPro" id="IPR029058">
    <property type="entry name" value="AB_hydrolase_fold"/>
</dbReference>
<dbReference type="PANTHER" id="PTHR48098:SF6">
    <property type="entry name" value="FERRI-BACILLIBACTIN ESTERASE BESA"/>
    <property type="match status" value="1"/>
</dbReference>
<protein>
    <submittedName>
        <fullName evidence="1">Alpha/beta hydrolase-fold protein</fullName>
    </submittedName>
</protein>
<keyword evidence="1" id="KW-0378">Hydrolase</keyword>
<gene>
    <name evidence="1" type="ORF">WMO26_09445</name>
</gene>
<name>A0ABV1E169_9FIRM</name>
<organism evidence="1 2">
    <name type="scientific">Solibaculum intestinale</name>
    <dbReference type="NCBI Taxonomy" id="3133165"/>
    <lineage>
        <taxon>Bacteria</taxon>
        <taxon>Bacillati</taxon>
        <taxon>Bacillota</taxon>
        <taxon>Clostridia</taxon>
        <taxon>Eubacteriales</taxon>
        <taxon>Oscillospiraceae</taxon>
        <taxon>Solibaculum</taxon>
    </lineage>
</organism>
<dbReference type="SUPFAM" id="SSF53474">
    <property type="entry name" value="alpha/beta-Hydrolases"/>
    <property type="match status" value="1"/>
</dbReference>
<proteinExistence type="predicted"/>
<accession>A0ABV1E169</accession>
<dbReference type="Proteomes" id="UP001489509">
    <property type="component" value="Unassembled WGS sequence"/>
</dbReference>
<keyword evidence="2" id="KW-1185">Reference proteome</keyword>
<dbReference type="Gene3D" id="3.40.50.1820">
    <property type="entry name" value="alpha/beta hydrolase"/>
    <property type="match status" value="1"/>
</dbReference>
<comment type="caution">
    <text evidence="1">The sequence shown here is derived from an EMBL/GenBank/DDBJ whole genome shotgun (WGS) entry which is preliminary data.</text>
</comment>
<dbReference type="GO" id="GO:0016787">
    <property type="term" value="F:hydrolase activity"/>
    <property type="evidence" value="ECO:0007669"/>
    <property type="project" value="UniProtKB-KW"/>
</dbReference>
<evidence type="ECO:0000313" key="1">
    <source>
        <dbReference type="EMBL" id="MEQ2441048.1"/>
    </source>
</evidence>
<reference evidence="1 2" key="1">
    <citation type="submission" date="2024-03" db="EMBL/GenBank/DDBJ databases">
        <title>Human intestinal bacterial collection.</title>
        <authorList>
            <person name="Pauvert C."/>
            <person name="Hitch T.C.A."/>
            <person name="Clavel T."/>
        </authorList>
    </citation>
    <scope>NUCLEOTIDE SEQUENCE [LARGE SCALE GENOMIC DNA]</scope>
    <source>
        <strain evidence="1 2">CLA-JM-H44</strain>
    </source>
</reference>
<dbReference type="RefSeq" id="WP_349219926.1">
    <property type="nucleotide sequence ID" value="NZ_JBBMFD010000016.1"/>
</dbReference>
<dbReference type="EMBL" id="JBBMFD010000016">
    <property type="protein sequence ID" value="MEQ2441048.1"/>
    <property type="molecule type" value="Genomic_DNA"/>
</dbReference>
<evidence type="ECO:0000313" key="2">
    <source>
        <dbReference type="Proteomes" id="UP001489509"/>
    </source>
</evidence>
<dbReference type="Pfam" id="PF00756">
    <property type="entry name" value="Esterase"/>
    <property type="match status" value="1"/>
</dbReference>